<dbReference type="Proteomes" id="UP001375812">
    <property type="component" value="Unassembled WGS sequence"/>
</dbReference>
<evidence type="ECO:0000313" key="2">
    <source>
        <dbReference type="Proteomes" id="UP001375812"/>
    </source>
</evidence>
<reference evidence="1 2" key="1">
    <citation type="submission" date="2023-12" db="EMBL/GenBank/DDBJ databases">
        <title>Gut-associated functions are favored during microbiome assembly across C. elegans life.</title>
        <authorList>
            <person name="Zimmermann J."/>
        </authorList>
    </citation>
    <scope>NUCLEOTIDE SEQUENCE [LARGE SCALE GENOMIC DNA]</scope>
    <source>
        <strain evidence="1 2">MYb71</strain>
    </source>
</reference>
<accession>A0ABU8PAI4</accession>
<organism evidence="1 2">
    <name type="scientific">Ochrobactrum vermis</name>
    <dbReference type="NCBI Taxonomy" id="1827297"/>
    <lineage>
        <taxon>Bacteria</taxon>
        <taxon>Pseudomonadati</taxon>
        <taxon>Pseudomonadota</taxon>
        <taxon>Alphaproteobacteria</taxon>
        <taxon>Hyphomicrobiales</taxon>
        <taxon>Brucellaceae</taxon>
        <taxon>Brucella/Ochrobactrum group</taxon>
        <taxon>Ochrobactrum</taxon>
    </lineage>
</organism>
<evidence type="ECO:0000313" key="1">
    <source>
        <dbReference type="EMBL" id="MEJ5019265.1"/>
    </source>
</evidence>
<dbReference type="EMBL" id="JBBGZH010000001">
    <property type="protein sequence ID" value="MEJ5019265.1"/>
    <property type="molecule type" value="Genomic_DNA"/>
</dbReference>
<keyword evidence="2" id="KW-1185">Reference proteome</keyword>
<sequence>MIKQIILGWGAPKFKEQFPELPDHVAEHFQKDSEAMLRLRIRGYVTDSQRDAITKKLFKEISKAIAKATRPTGGSDEH</sequence>
<gene>
    <name evidence="1" type="ORF">WH297_05870</name>
</gene>
<dbReference type="RefSeq" id="WP_105541775.1">
    <property type="nucleotide sequence ID" value="NZ_JBBGZH010000001.1"/>
</dbReference>
<name>A0ABU8PAI4_9HYPH</name>
<proteinExistence type="predicted"/>
<comment type="caution">
    <text evidence="1">The sequence shown here is derived from an EMBL/GenBank/DDBJ whole genome shotgun (WGS) entry which is preliminary data.</text>
</comment>
<protein>
    <submittedName>
        <fullName evidence="1">Uncharacterized protein</fullName>
    </submittedName>
</protein>